<feature type="transmembrane region" description="Helical" evidence="13">
    <location>
        <begin position="580"/>
        <end position="601"/>
    </location>
</feature>
<evidence type="ECO:0000256" key="7">
    <source>
        <dbReference type="ARBA" id="ARBA00023065"/>
    </source>
</evidence>
<dbReference type="PANTHER" id="PTHR42643">
    <property type="entry name" value="IONOTROPIC RECEPTOR 20A-RELATED"/>
    <property type="match status" value="1"/>
</dbReference>
<evidence type="ECO:0000313" key="17">
    <source>
        <dbReference type="EMBL" id="KDR16865.1"/>
    </source>
</evidence>
<keyword evidence="8 13" id="KW-0472">Membrane</keyword>
<feature type="transmembrane region" description="Helical" evidence="13">
    <location>
        <begin position="327"/>
        <end position="346"/>
    </location>
</feature>
<dbReference type="GO" id="GO:0050906">
    <property type="term" value="P:detection of stimulus involved in sensory perception"/>
    <property type="evidence" value="ECO:0007669"/>
    <property type="project" value="UniProtKB-ARBA"/>
</dbReference>
<dbReference type="AlphaFoldDB" id="A0A067RAW4"/>
<proteinExistence type="inferred from homology"/>
<evidence type="ECO:0000256" key="12">
    <source>
        <dbReference type="ARBA" id="ARBA00023303"/>
    </source>
</evidence>
<comment type="similarity">
    <text evidence="2">Belongs to the glutamate-gated ion channel (TC 1.A.10.1) family.</text>
</comment>
<reference evidence="17 18" key="1">
    <citation type="journal article" date="2014" name="Nat. Commun.">
        <title>Molecular traces of alternative social organization in a termite genome.</title>
        <authorList>
            <person name="Terrapon N."/>
            <person name="Li C."/>
            <person name="Robertson H.M."/>
            <person name="Ji L."/>
            <person name="Meng X."/>
            <person name="Booth W."/>
            <person name="Chen Z."/>
            <person name="Childers C.P."/>
            <person name="Glastad K.M."/>
            <person name="Gokhale K."/>
            <person name="Gowin J."/>
            <person name="Gronenberg W."/>
            <person name="Hermansen R.A."/>
            <person name="Hu H."/>
            <person name="Hunt B.G."/>
            <person name="Huylmans A.K."/>
            <person name="Khalil S.M."/>
            <person name="Mitchell R.D."/>
            <person name="Munoz-Torres M.C."/>
            <person name="Mustard J.A."/>
            <person name="Pan H."/>
            <person name="Reese J.T."/>
            <person name="Scharf M.E."/>
            <person name="Sun F."/>
            <person name="Vogel H."/>
            <person name="Xiao J."/>
            <person name="Yang W."/>
            <person name="Yang Z."/>
            <person name="Yang Z."/>
            <person name="Zhou J."/>
            <person name="Zhu J."/>
            <person name="Brent C.S."/>
            <person name="Elsik C.G."/>
            <person name="Goodisman M.A."/>
            <person name="Liberles D.A."/>
            <person name="Roe R.M."/>
            <person name="Vargo E.L."/>
            <person name="Vilcinskas A."/>
            <person name="Wang J."/>
            <person name="Bornberg-Bauer E."/>
            <person name="Korb J."/>
            <person name="Zhang G."/>
            <person name="Liebig J."/>
        </authorList>
    </citation>
    <scope>NUCLEOTIDE SEQUENCE [LARGE SCALE GENOMIC DNA]</scope>
    <source>
        <tissue evidence="17">Whole organism</tissue>
    </source>
</reference>
<evidence type="ECO:0000313" key="18">
    <source>
        <dbReference type="Proteomes" id="UP000027135"/>
    </source>
</evidence>
<evidence type="ECO:0000259" key="16">
    <source>
        <dbReference type="Pfam" id="PF10613"/>
    </source>
</evidence>
<evidence type="ECO:0008006" key="19">
    <source>
        <dbReference type="Google" id="ProtNLM"/>
    </source>
</evidence>
<dbReference type="PANTHER" id="PTHR42643:SF30">
    <property type="entry name" value="IONOTROPIC RECEPTOR 40A-RELATED"/>
    <property type="match status" value="1"/>
</dbReference>
<keyword evidence="14" id="KW-0732">Signal</keyword>
<dbReference type="SUPFAM" id="SSF53850">
    <property type="entry name" value="Periplasmic binding protein-like II"/>
    <property type="match status" value="1"/>
</dbReference>
<keyword evidence="7" id="KW-0406">Ion transport</keyword>
<keyword evidence="6 13" id="KW-1133">Transmembrane helix</keyword>
<dbReference type="Pfam" id="PF00060">
    <property type="entry name" value="Lig_chan"/>
    <property type="match status" value="1"/>
</dbReference>
<evidence type="ECO:0000256" key="13">
    <source>
        <dbReference type="SAM" id="Phobius"/>
    </source>
</evidence>
<keyword evidence="4" id="KW-1003">Cell membrane</keyword>
<feature type="domain" description="Ionotropic glutamate receptor L-glutamate and glycine-binding" evidence="16">
    <location>
        <begin position="227"/>
        <end position="308"/>
    </location>
</feature>
<dbReference type="Proteomes" id="UP000027135">
    <property type="component" value="Unassembled WGS sequence"/>
</dbReference>
<feature type="signal peptide" evidence="14">
    <location>
        <begin position="1"/>
        <end position="23"/>
    </location>
</feature>
<evidence type="ECO:0000256" key="6">
    <source>
        <dbReference type="ARBA" id="ARBA00022989"/>
    </source>
</evidence>
<name>A0A067RAW4_ZOONE</name>
<evidence type="ECO:0000256" key="5">
    <source>
        <dbReference type="ARBA" id="ARBA00022692"/>
    </source>
</evidence>
<evidence type="ECO:0000256" key="3">
    <source>
        <dbReference type="ARBA" id="ARBA00022448"/>
    </source>
</evidence>
<dbReference type="Gene3D" id="3.40.190.10">
    <property type="entry name" value="Periplasmic binding protein-like II"/>
    <property type="match status" value="1"/>
</dbReference>
<sequence>MMQPGAGLLVSIILPALLGCVLSEMPSLPEKAEIIHSVAHHFHLNSVFPLEIQGEGIDYGQSVVKIRRYLSGSRIFTFSYLYPDTMVRLGVLNVMLSTEKSEESLRQVNFSVPLSNTVWLAFMDSDSSVEELFINIAVPFDCEFLVAQEEDGCIIITEVYHINAALPLQTCRIGNWSSHIGMSWSSMTFYQRRRSLQNTVFRAGVLQGPATSVFKGADGKIMKIGSYIGHIWNILQGIMNFSTSYYTAADSAFGVEMVNGRWNGLLGMIDRKEIDVISTDILMDRKRLGIVNFMNPLFEVRTYMFIRSPKKSDMDWENFLKPFSTGLWMAILGVILVLSVFYFIGIKVCRKYNEESEGIWTFRLYDSVFYIYYSFCQQAQSDPVVYSTSCRVLSVTTYLTAVVLLVGYSGFLISYLTFRTTELPFTSFGHFLQAGTHRLGVLSNSTHYVHFKESTNPNMQQLFLRYIFPNKADHPKSFLEGLQRVCSKERYSFMAPVFIANGFLKELPCDLVAIPEAYIPATATLAIEKRSPFQGLFSHNIQKMRRAGILQKLRKDFLFSKLINVENAKSPADIDEIEPILAILLLGIALSCIVLLFEIAASRASSYTNSVAKK</sequence>
<dbReference type="EMBL" id="KK852771">
    <property type="protein sequence ID" value="KDR16865.1"/>
    <property type="molecule type" value="Genomic_DNA"/>
</dbReference>
<evidence type="ECO:0000256" key="9">
    <source>
        <dbReference type="ARBA" id="ARBA00023170"/>
    </source>
</evidence>
<dbReference type="GO" id="GO:0015276">
    <property type="term" value="F:ligand-gated monoatomic ion channel activity"/>
    <property type="evidence" value="ECO:0007669"/>
    <property type="project" value="InterPro"/>
</dbReference>
<evidence type="ECO:0000256" key="2">
    <source>
        <dbReference type="ARBA" id="ARBA00008685"/>
    </source>
</evidence>
<accession>A0A067RAW4</accession>
<keyword evidence="12" id="KW-0407">Ion channel</keyword>
<evidence type="ECO:0000256" key="11">
    <source>
        <dbReference type="ARBA" id="ARBA00023286"/>
    </source>
</evidence>
<protein>
    <recommendedName>
        <fullName evidence="19">Ionotropic glutamate receptor L-glutamate and glycine-binding domain-containing protein</fullName>
    </recommendedName>
</protein>
<gene>
    <name evidence="17" type="ORF">L798_08607</name>
</gene>
<dbReference type="Gene3D" id="1.10.287.70">
    <property type="match status" value="1"/>
</dbReference>
<keyword evidence="11" id="KW-1071">Ligand-gated ion channel</keyword>
<evidence type="ECO:0000256" key="10">
    <source>
        <dbReference type="ARBA" id="ARBA00023180"/>
    </source>
</evidence>
<dbReference type="InParanoid" id="A0A067RAW4"/>
<keyword evidence="5 13" id="KW-0812">Transmembrane</keyword>
<evidence type="ECO:0000256" key="8">
    <source>
        <dbReference type="ARBA" id="ARBA00023136"/>
    </source>
</evidence>
<feature type="domain" description="Ionotropic glutamate receptor C-terminal" evidence="15">
    <location>
        <begin position="326"/>
        <end position="432"/>
    </location>
</feature>
<dbReference type="OMA" id="APCISIT"/>
<feature type="chain" id="PRO_5001644959" description="Ionotropic glutamate receptor L-glutamate and glycine-binding domain-containing protein" evidence="14">
    <location>
        <begin position="24"/>
        <end position="614"/>
    </location>
</feature>
<keyword evidence="18" id="KW-1185">Reference proteome</keyword>
<keyword evidence="3" id="KW-0813">Transport</keyword>
<evidence type="ECO:0000256" key="4">
    <source>
        <dbReference type="ARBA" id="ARBA00022475"/>
    </source>
</evidence>
<organism evidence="17 18">
    <name type="scientific">Zootermopsis nevadensis</name>
    <name type="common">Dampwood termite</name>
    <dbReference type="NCBI Taxonomy" id="136037"/>
    <lineage>
        <taxon>Eukaryota</taxon>
        <taxon>Metazoa</taxon>
        <taxon>Ecdysozoa</taxon>
        <taxon>Arthropoda</taxon>
        <taxon>Hexapoda</taxon>
        <taxon>Insecta</taxon>
        <taxon>Pterygota</taxon>
        <taxon>Neoptera</taxon>
        <taxon>Polyneoptera</taxon>
        <taxon>Dictyoptera</taxon>
        <taxon>Blattodea</taxon>
        <taxon>Blattoidea</taxon>
        <taxon>Termitoidae</taxon>
        <taxon>Termopsidae</taxon>
        <taxon>Zootermopsis</taxon>
    </lineage>
</organism>
<dbReference type="Pfam" id="PF10613">
    <property type="entry name" value="Lig_chan-Glu_bd"/>
    <property type="match status" value="1"/>
</dbReference>
<evidence type="ECO:0000256" key="14">
    <source>
        <dbReference type="SAM" id="SignalP"/>
    </source>
</evidence>
<dbReference type="GO" id="GO:0005886">
    <property type="term" value="C:plasma membrane"/>
    <property type="evidence" value="ECO:0007669"/>
    <property type="project" value="UniProtKB-SubCell"/>
</dbReference>
<evidence type="ECO:0000259" key="15">
    <source>
        <dbReference type="Pfam" id="PF00060"/>
    </source>
</evidence>
<feature type="transmembrane region" description="Helical" evidence="13">
    <location>
        <begin position="358"/>
        <end position="375"/>
    </location>
</feature>
<evidence type="ECO:0000256" key="1">
    <source>
        <dbReference type="ARBA" id="ARBA00004651"/>
    </source>
</evidence>
<keyword evidence="10" id="KW-0325">Glycoprotein</keyword>
<feature type="transmembrane region" description="Helical" evidence="13">
    <location>
        <begin position="395"/>
        <end position="418"/>
    </location>
</feature>
<dbReference type="InterPro" id="IPR019594">
    <property type="entry name" value="Glu/Gly-bd"/>
</dbReference>
<dbReference type="FunCoup" id="A0A067RAW4">
    <property type="interactions" value="58"/>
</dbReference>
<comment type="subcellular location">
    <subcellularLocation>
        <location evidence="1">Cell membrane</location>
        <topology evidence="1">Multi-pass membrane protein</topology>
    </subcellularLocation>
</comment>
<dbReference type="InterPro" id="IPR052192">
    <property type="entry name" value="Insect_Ionotropic_Sensory_Rcpt"/>
</dbReference>
<dbReference type="eggNOG" id="KOG1052">
    <property type="taxonomic scope" value="Eukaryota"/>
</dbReference>
<keyword evidence="9" id="KW-0675">Receptor</keyword>
<dbReference type="InterPro" id="IPR001320">
    <property type="entry name" value="Iontro_rcpt_C"/>
</dbReference>